<reference evidence="5 6" key="2">
    <citation type="journal article" date="2013" name="Genome Announc.">
        <title>Draft Genome Sequence of Methylobacterium mesophilicum Strain SR1.6/6, Isolated from Citrus sinensis.</title>
        <authorList>
            <person name="Marinho Almeida D."/>
            <person name="Dini-Andreote F."/>
            <person name="Camargo Neves A.A."/>
            <person name="Juca Ramos R.T."/>
            <person name="Andreote F.D."/>
            <person name="Carneiro A.R."/>
            <person name="Oliveira de Souza Lima A."/>
            <person name="Caracciolo Gomes de Sa P.H."/>
            <person name="Ribeiro Barbosa M.S."/>
            <person name="Araujo W.L."/>
            <person name="Silva A."/>
        </authorList>
    </citation>
    <scope>NUCLEOTIDE SEQUENCE [LARGE SCALE GENOMIC DNA]</scope>
    <source>
        <strain evidence="5 6">SR1.6/6</strain>
    </source>
</reference>
<evidence type="ECO:0000256" key="1">
    <source>
        <dbReference type="ARBA" id="ARBA00022630"/>
    </source>
</evidence>
<reference evidence="5 6" key="1">
    <citation type="journal article" date="2012" name="Genet. Mol. Biol.">
        <title>Analysis of 16S rRNA and mxaF genes revealing insights into Methylobacterium niche-specific plant association.</title>
        <authorList>
            <person name="Dourado M.N."/>
            <person name="Andreote F.D."/>
            <person name="Dini-Andreote F."/>
            <person name="Conti R."/>
            <person name="Araujo J.M."/>
            <person name="Araujo W.L."/>
        </authorList>
    </citation>
    <scope>NUCLEOTIDE SEQUENCE [LARGE SCALE GENOMIC DNA]</scope>
    <source>
        <strain evidence="5 6">SR1.6/6</strain>
    </source>
</reference>
<sequence length="290" mass="29778">MKPAAFAWERPDSLPALLARLAEAPAGVKLIAGGQSFGPMLNLRLVEPTLILDITGIPELRDARVEGDTLVLGACVTHADVEDGRVPDLTGGALRRVAAAIAYRPVRNRGTIGGSLVHADPAADWVSALTALGAEVEIAGRSGRRTLPVERFVTSALEVALGADEILVAVRVPALPAGAAWGYVKHCAKIGEFAHAIGAVRLEPGAGRGRAVIGAVEGPPVLLADARPLFGGRIGADFAARFDAGAADLALRDAGMADAVERHVHVTVLSRAVAAAAAPDPRSDTLPEAA</sequence>
<evidence type="ECO:0000256" key="3">
    <source>
        <dbReference type="ARBA" id="ARBA00023002"/>
    </source>
</evidence>
<dbReference type="GO" id="GO:0071949">
    <property type="term" value="F:FAD binding"/>
    <property type="evidence" value="ECO:0007669"/>
    <property type="project" value="InterPro"/>
</dbReference>
<dbReference type="KEGG" id="mmes:MMSR116_15700"/>
<feature type="domain" description="FAD-binding PCMH-type" evidence="4">
    <location>
        <begin position="1"/>
        <end position="177"/>
    </location>
</feature>
<dbReference type="InterPro" id="IPR051312">
    <property type="entry name" value="Diverse_Substr_Oxidored"/>
</dbReference>
<dbReference type="InterPro" id="IPR036318">
    <property type="entry name" value="FAD-bd_PCMH-like_sf"/>
</dbReference>
<dbReference type="PANTHER" id="PTHR42659:SF2">
    <property type="entry name" value="XANTHINE DEHYDROGENASE SUBUNIT C-RELATED"/>
    <property type="match status" value="1"/>
</dbReference>
<dbReference type="InterPro" id="IPR016167">
    <property type="entry name" value="FAD-bd_PCMH_sub1"/>
</dbReference>
<dbReference type="GO" id="GO:0016491">
    <property type="term" value="F:oxidoreductase activity"/>
    <property type="evidence" value="ECO:0007669"/>
    <property type="project" value="UniProtKB-KW"/>
</dbReference>
<evidence type="ECO:0000313" key="6">
    <source>
        <dbReference type="Proteomes" id="UP000012488"/>
    </source>
</evidence>
<proteinExistence type="predicted"/>
<dbReference type="AlphaFoldDB" id="A0A6B9FN68"/>
<dbReference type="InterPro" id="IPR002346">
    <property type="entry name" value="Mopterin_DH_FAD-bd"/>
</dbReference>
<dbReference type="SUPFAM" id="SSF56176">
    <property type="entry name" value="FAD-binding/transporter-associated domain-like"/>
    <property type="match status" value="1"/>
</dbReference>
<dbReference type="PROSITE" id="PS51387">
    <property type="entry name" value="FAD_PCMH"/>
    <property type="match status" value="1"/>
</dbReference>
<dbReference type="Pfam" id="PF00941">
    <property type="entry name" value="FAD_binding_5"/>
    <property type="match status" value="1"/>
</dbReference>
<keyword evidence="1" id="KW-0285">Flavoprotein</keyword>
<evidence type="ECO:0000256" key="2">
    <source>
        <dbReference type="ARBA" id="ARBA00022827"/>
    </source>
</evidence>
<protein>
    <submittedName>
        <fullName evidence="5">Carbon monoxide dehydrogenase</fullName>
    </submittedName>
</protein>
<keyword evidence="2" id="KW-0274">FAD</keyword>
<dbReference type="EMBL" id="CP043538">
    <property type="protein sequence ID" value="QGY03166.1"/>
    <property type="molecule type" value="Genomic_DNA"/>
</dbReference>
<dbReference type="Proteomes" id="UP000012488">
    <property type="component" value="Chromosome"/>
</dbReference>
<evidence type="ECO:0000259" key="4">
    <source>
        <dbReference type="PROSITE" id="PS51387"/>
    </source>
</evidence>
<accession>A0A6B9FN68</accession>
<gene>
    <name evidence="5" type="ORF">MMSR116_15700</name>
</gene>
<name>A0A6B9FN68_9HYPH</name>
<dbReference type="RefSeq" id="WP_010682199.1">
    <property type="nucleotide sequence ID" value="NZ_CP043538.1"/>
</dbReference>
<dbReference type="InterPro" id="IPR016169">
    <property type="entry name" value="FAD-bd_PCMH_sub2"/>
</dbReference>
<evidence type="ECO:0000313" key="5">
    <source>
        <dbReference type="EMBL" id="QGY03166.1"/>
    </source>
</evidence>
<dbReference type="Gene3D" id="3.30.465.10">
    <property type="match status" value="1"/>
</dbReference>
<organism evidence="5 6">
    <name type="scientific">Methylobacterium mesophilicum SR1.6/6</name>
    <dbReference type="NCBI Taxonomy" id="908290"/>
    <lineage>
        <taxon>Bacteria</taxon>
        <taxon>Pseudomonadati</taxon>
        <taxon>Pseudomonadota</taxon>
        <taxon>Alphaproteobacteria</taxon>
        <taxon>Hyphomicrobiales</taxon>
        <taxon>Methylobacteriaceae</taxon>
        <taxon>Methylobacterium</taxon>
    </lineage>
</organism>
<dbReference type="Gene3D" id="3.30.43.10">
    <property type="entry name" value="Uridine Diphospho-n-acetylenolpyruvylglucosamine Reductase, domain 2"/>
    <property type="match status" value="1"/>
</dbReference>
<dbReference type="OrthoDB" id="9793944at2"/>
<dbReference type="PANTHER" id="PTHR42659">
    <property type="entry name" value="XANTHINE DEHYDROGENASE SUBUNIT C-RELATED"/>
    <property type="match status" value="1"/>
</dbReference>
<dbReference type="InterPro" id="IPR016166">
    <property type="entry name" value="FAD-bd_PCMH"/>
</dbReference>
<keyword evidence="3" id="KW-0560">Oxidoreductase</keyword>